<dbReference type="OrthoDB" id="7950654at2"/>
<sequence length="130" mass="14429">MHIELRAILRASAPVAALCANRVDWGARPQGDDYPAIALHQVGGTQGHTLQGTDGLFQGRVQVDCYALHYSEARALAQAVKLTLDGYRQDGFRGVFLMEERDTSERGSNEADRPCRVSLDFFVNWRTAHV</sequence>
<dbReference type="InterPro" id="IPR021508">
    <property type="entry name" value="Gp17-like"/>
</dbReference>
<dbReference type="AlphaFoldDB" id="A0A1B1A607"/>
<dbReference type="GeneID" id="28251020"/>
<evidence type="ECO:0000313" key="2">
    <source>
        <dbReference type="Proteomes" id="UP000013243"/>
    </source>
</evidence>
<evidence type="ECO:0008006" key="3">
    <source>
        <dbReference type="Google" id="ProtNLM"/>
    </source>
</evidence>
<organism evidence="1 2">
    <name type="scientific">Tritonibacter mobilis F1926</name>
    <dbReference type="NCBI Taxonomy" id="1265309"/>
    <lineage>
        <taxon>Bacteria</taxon>
        <taxon>Pseudomonadati</taxon>
        <taxon>Pseudomonadota</taxon>
        <taxon>Alphaproteobacteria</taxon>
        <taxon>Rhodobacterales</taxon>
        <taxon>Paracoccaceae</taxon>
        <taxon>Tritonibacter</taxon>
    </lineage>
</organism>
<dbReference type="STRING" id="1265309.K529_014260"/>
<dbReference type="KEGG" id="rmb:K529_014260"/>
<dbReference type="RefSeq" id="WP_005636649.1">
    <property type="nucleotide sequence ID" value="NZ_CP015230.1"/>
</dbReference>
<accession>A0A1B1A607</accession>
<evidence type="ECO:0000313" key="1">
    <source>
        <dbReference type="EMBL" id="ANP41936.1"/>
    </source>
</evidence>
<proteinExistence type="predicted"/>
<gene>
    <name evidence="1" type="ORF">K529_014260</name>
</gene>
<reference evidence="1 2" key="1">
    <citation type="journal article" date="2016" name="ISME J.">
        <title>Global occurrence and heterogeneity of the Roseobacter-clade species Ruegeria mobilis.</title>
        <authorList>
            <person name="Sonnenschein E."/>
            <person name="Gram L."/>
        </authorList>
    </citation>
    <scope>NUCLEOTIDE SEQUENCE [LARGE SCALE GENOMIC DNA]</scope>
    <source>
        <strain evidence="1 2">F1926</strain>
    </source>
</reference>
<dbReference type="EMBL" id="CP015230">
    <property type="protein sequence ID" value="ANP41936.1"/>
    <property type="molecule type" value="Genomic_DNA"/>
</dbReference>
<dbReference type="Pfam" id="PF11367">
    <property type="entry name" value="Tail_completion_gp17"/>
    <property type="match status" value="1"/>
</dbReference>
<protein>
    <recommendedName>
        <fullName evidence="3">DUF3168 domain-containing protein</fullName>
    </recommendedName>
</protein>
<dbReference type="Proteomes" id="UP000013243">
    <property type="component" value="Chromosome"/>
</dbReference>
<name>A0A1B1A607_9RHOB</name>